<dbReference type="Proteomes" id="UP001055437">
    <property type="component" value="Chromosome"/>
</dbReference>
<dbReference type="RefSeq" id="WP_205687131.1">
    <property type="nucleotide sequence ID" value="NZ_CP023671.1"/>
</dbReference>
<proteinExistence type="predicted"/>
<organism evidence="1 2">
    <name type="scientific">Clostridium septicum</name>
    <dbReference type="NCBI Taxonomy" id="1504"/>
    <lineage>
        <taxon>Bacteria</taxon>
        <taxon>Bacillati</taxon>
        <taxon>Bacillota</taxon>
        <taxon>Clostridia</taxon>
        <taxon>Eubacteriales</taxon>
        <taxon>Clostridiaceae</taxon>
        <taxon>Clostridium</taxon>
    </lineage>
</organism>
<protein>
    <recommendedName>
        <fullName evidence="3">DUF4258 domain-containing protein</fullName>
    </recommendedName>
</protein>
<evidence type="ECO:0000313" key="2">
    <source>
        <dbReference type="Proteomes" id="UP001055437"/>
    </source>
</evidence>
<sequence length="130" mass="13854">MIEGVSKTNWNSKEFLDELANSGVKYNADDLVAVTKTPDGKLVWLENGNSQAGLNHVMNHADDFAKKGIAKDEITDLVMTALNKGEIVGYQGKGTGRPIYKVTFNGETQGVAITVGSNGFIVGANPKSLP</sequence>
<accession>A0ABY5AYN4</accession>
<gene>
    <name evidence="1" type="ORF">NH397_13855</name>
</gene>
<reference evidence="1" key="1">
    <citation type="submission" date="2022-06" db="EMBL/GenBank/DDBJ databases">
        <authorList>
            <person name="Holder M.E."/>
            <person name="Ajami N.J."/>
            <person name="Petrosino J.F."/>
        </authorList>
    </citation>
    <scope>NUCLEOTIDE SEQUENCE</scope>
    <source>
        <strain evidence="1">RMA 8861</strain>
    </source>
</reference>
<evidence type="ECO:0008006" key="3">
    <source>
        <dbReference type="Google" id="ProtNLM"/>
    </source>
</evidence>
<keyword evidence="2" id="KW-1185">Reference proteome</keyword>
<name>A0ABY5AYN4_CLOSE</name>
<dbReference type="EMBL" id="CP099799">
    <property type="protein sequence ID" value="USS00552.1"/>
    <property type="molecule type" value="Genomic_DNA"/>
</dbReference>
<dbReference type="GeneID" id="303560148"/>
<evidence type="ECO:0000313" key="1">
    <source>
        <dbReference type="EMBL" id="USS00552.1"/>
    </source>
</evidence>